<sequence>MNAWTRRPKIGQSLAAGHVPRRRPPMTQHVLLYSIVCSVPKALSICLHHVACRRSGSKVIWRVNRVDFAMRIARDRVN</sequence>
<accession>A0ABQ6WMY5</accession>
<proteinExistence type="predicted"/>
<dbReference type="EMBL" id="ML735726">
    <property type="protein sequence ID" value="KAE8418479.1"/>
    <property type="molecule type" value="Genomic_DNA"/>
</dbReference>
<keyword evidence="2" id="KW-1185">Reference proteome</keyword>
<reference evidence="1 2" key="1">
    <citation type="submission" date="2019-04" db="EMBL/GenBank/DDBJ databases">
        <authorList>
            <consortium name="DOE Joint Genome Institute"/>
            <person name="Mondo S."/>
            <person name="Kjaerbolling I."/>
            <person name="Vesth T."/>
            <person name="Frisvad J.C."/>
            <person name="Nybo J.L."/>
            <person name="Theobald S."/>
            <person name="Kildgaard S."/>
            <person name="Isbrandt T."/>
            <person name="Kuo A."/>
            <person name="Sato A."/>
            <person name="Lyhne E.K."/>
            <person name="Kogle M.E."/>
            <person name="Wiebenga A."/>
            <person name="Kun R.S."/>
            <person name="Lubbers R.J."/>
            <person name="Makela M.R."/>
            <person name="Barry K."/>
            <person name="Chovatia M."/>
            <person name="Clum A."/>
            <person name="Daum C."/>
            <person name="Haridas S."/>
            <person name="He G."/>
            <person name="LaButti K."/>
            <person name="Lipzen A."/>
            <person name="Riley R."/>
            <person name="Salamov A."/>
            <person name="Simmons B.A."/>
            <person name="Magnuson J.K."/>
            <person name="Henrissat B."/>
            <person name="Mortensen U.H."/>
            <person name="Larsen T.O."/>
            <person name="Devries R.P."/>
            <person name="Grigoriev I.V."/>
            <person name="Machida M."/>
            <person name="Baker S.E."/>
            <person name="Andersen M.R."/>
            <person name="Cantor M.N."/>
            <person name="Hua S.X."/>
        </authorList>
    </citation>
    <scope>NUCLEOTIDE SEQUENCE [LARGE SCALE GENOMIC DNA]</scope>
    <source>
        <strain evidence="1 2">CBS 117616</strain>
    </source>
</reference>
<organism evidence="1 2">
    <name type="scientific">Aspergillus pseudocaelatus</name>
    <dbReference type="NCBI Taxonomy" id="1825620"/>
    <lineage>
        <taxon>Eukaryota</taxon>
        <taxon>Fungi</taxon>
        <taxon>Dikarya</taxon>
        <taxon>Ascomycota</taxon>
        <taxon>Pezizomycotina</taxon>
        <taxon>Eurotiomycetes</taxon>
        <taxon>Eurotiomycetidae</taxon>
        <taxon>Eurotiales</taxon>
        <taxon>Aspergillaceae</taxon>
        <taxon>Aspergillus</taxon>
        <taxon>Aspergillus subgen. Circumdati</taxon>
    </lineage>
</organism>
<gene>
    <name evidence="1" type="ORF">BDV36DRAFT_254036</name>
</gene>
<evidence type="ECO:0000313" key="2">
    <source>
        <dbReference type="Proteomes" id="UP000325395"/>
    </source>
</evidence>
<dbReference type="Proteomes" id="UP000325395">
    <property type="component" value="Unassembled WGS sequence"/>
</dbReference>
<protein>
    <submittedName>
        <fullName evidence="1">Uncharacterized protein</fullName>
    </submittedName>
</protein>
<name>A0ABQ6WMY5_9EURO</name>
<evidence type="ECO:0000313" key="1">
    <source>
        <dbReference type="EMBL" id="KAE8418479.1"/>
    </source>
</evidence>